<comment type="subcellular location">
    <subcellularLocation>
        <location evidence="2">Chromosome</location>
    </subcellularLocation>
    <subcellularLocation>
        <location evidence="1">Nucleus</location>
    </subcellularLocation>
</comment>
<proteinExistence type="predicted"/>
<dbReference type="PROSITE" id="PS50868">
    <property type="entry name" value="POST_SET"/>
    <property type="match status" value="1"/>
</dbReference>
<feature type="region of interest" description="Disordered" evidence="8">
    <location>
        <begin position="201"/>
        <end position="223"/>
    </location>
</feature>
<keyword evidence="3" id="KW-0158">Chromosome</keyword>
<dbReference type="PANTHER" id="PTHR22884">
    <property type="entry name" value="SET DOMAIN PROTEINS"/>
    <property type="match status" value="1"/>
</dbReference>
<dbReference type="AlphaFoldDB" id="A0A8H6L330"/>
<dbReference type="InterPro" id="IPR001214">
    <property type="entry name" value="SET_dom"/>
</dbReference>
<evidence type="ECO:0000259" key="10">
    <source>
        <dbReference type="PROSITE" id="PS50868"/>
    </source>
</evidence>
<keyword evidence="13" id="KW-1185">Reference proteome</keyword>
<evidence type="ECO:0000259" key="11">
    <source>
        <dbReference type="PROSITE" id="PS51215"/>
    </source>
</evidence>
<evidence type="ECO:0000256" key="3">
    <source>
        <dbReference type="ARBA" id="ARBA00022454"/>
    </source>
</evidence>
<protein>
    <submittedName>
        <fullName evidence="12">Uncharacterized protein</fullName>
    </submittedName>
</protein>
<dbReference type="GO" id="GO:0005694">
    <property type="term" value="C:chromosome"/>
    <property type="evidence" value="ECO:0007669"/>
    <property type="project" value="UniProtKB-SubCell"/>
</dbReference>
<dbReference type="InterPro" id="IPR006560">
    <property type="entry name" value="AWS_dom"/>
</dbReference>
<feature type="region of interest" description="Disordered" evidence="8">
    <location>
        <begin position="632"/>
        <end position="706"/>
    </location>
</feature>
<keyword evidence="6" id="KW-0949">S-adenosyl-L-methionine</keyword>
<comment type="caution">
    <text evidence="12">The sequence shown here is derived from an EMBL/GenBank/DDBJ whole genome shotgun (WGS) entry which is preliminary data.</text>
</comment>
<evidence type="ECO:0000256" key="5">
    <source>
        <dbReference type="ARBA" id="ARBA00022679"/>
    </source>
</evidence>
<dbReference type="Pfam" id="PF17907">
    <property type="entry name" value="AWS"/>
    <property type="match status" value="1"/>
</dbReference>
<keyword evidence="7" id="KW-0539">Nucleus</keyword>
<dbReference type="Proteomes" id="UP000578531">
    <property type="component" value="Unassembled WGS sequence"/>
</dbReference>
<feature type="region of interest" description="Disordered" evidence="8">
    <location>
        <begin position="1"/>
        <end position="79"/>
    </location>
</feature>
<dbReference type="Pfam" id="PF00856">
    <property type="entry name" value="SET"/>
    <property type="match status" value="1"/>
</dbReference>
<dbReference type="FunFam" id="2.170.270.10:FF:000037">
    <property type="entry name" value="Histone-lysine N-methyltransferase"/>
    <property type="match status" value="1"/>
</dbReference>
<evidence type="ECO:0000259" key="9">
    <source>
        <dbReference type="PROSITE" id="PS50280"/>
    </source>
</evidence>
<organism evidence="12 13">
    <name type="scientific">Letharia columbiana</name>
    <dbReference type="NCBI Taxonomy" id="112416"/>
    <lineage>
        <taxon>Eukaryota</taxon>
        <taxon>Fungi</taxon>
        <taxon>Dikarya</taxon>
        <taxon>Ascomycota</taxon>
        <taxon>Pezizomycotina</taxon>
        <taxon>Lecanoromycetes</taxon>
        <taxon>OSLEUM clade</taxon>
        <taxon>Lecanoromycetidae</taxon>
        <taxon>Lecanorales</taxon>
        <taxon>Lecanorineae</taxon>
        <taxon>Parmeliaceae</taxon>
        <taxon>Letharia</taxon>
    </lineage>
</organism>
<dbReference type="SMART" id="SM00570">
    <property type="entry name" value="AWS"/>
    <property type="match status" value="1"/>
</dbReference>
<dbReference type="InterPro" id="IPR046341">
    <property type="entry name" value="SET_dom_sf"/>
</dbReference>
<evidence type="ECO:0000256" key="8">
    <source>
        <dbReference type="SAM" id="MobiDB-lite"/>
    </source>
</evidence>
<feature type="domain" description="AWS" evidence="11">
    <location>
        <begin position="358"/>
        <end position="405"/>
    </location>
</feature>
<evidence type="ECO:0000256" key="1">
    <source>
        <dbReference type="ARBA" id="ARBA00004123"/>
    </source>
</evidence>
<evidence type="ECO:0000256" key="2">
    <source>
        <dbReference type="ARBA" id="ARBA00004286"/>
    </source>
</evidence>
<dbReference type="Gene3D" id="2.170.270.10">
    <property type="entry name" value="SET domain"/>
    <property type="match status" value="1"/>
</dbReference>
<keyword evidence="4" id="KW-0489">Methyltransferase</keyword>
<dbReference type="GO" id="GO:0032259">
    <property type="term" value="P:methylation"/>
    <property type="evidence" value="ECO:0007669"/>
    <property type="project" value="UniProtKB-KW"/>
</dbReference>
<feature type="compositionally biased region" description="Basic and acidic residues" evidence="8">
    <location>
        <begin position="692"/>
        <end position="706"/>
    </location>
</feature>
<dbReference type="SMART" id="SM00317">
    <property type="entry name" value="SET"/>
    <property type="match status" value="1"/>
</dbReference>
<dbReference type="GeneID" id="59289882"/>
<dbReference type="PROSITE" id="PS51215">
    <property type="entry name" value="AWS"/>
    <property type="match status" value="1"/>
</dbReference>
<feature type="compositionally biased region" description="Low complexity" evidence="8">
    <location>
        <begin position="42"/>
        <end position="63"/>
    </location>
</feature>
<dbReference type="EMBL" id="JACCJC010000035">
    <property type="protein sequence ID" value="KAF6233669.1"/>
    <property type="molecule type" value="Genomic_DNA"/>
</dbReference>
<sequence>MLSFIQQRLGKTPTQAQTKMTRQESIESAFSRVAARNDSKDPSTTPSLTTATSLTDTSSELTDGSAKADDYKRSSARSRASIGSYNENVLSAKQSRSARKQGAHGGKCTISGQTLVDGDEITSRERLLQQSVQALDEDWKIGAMPGDNLRLSTSNEDGAKRRRSMRLDILDRASSMIEKTTTVLGKRGRETVEAGMGTIQASKSDNKTPSLRPREPETPCFEGPSRKRARFLEVEISNKQSAEPGEGGYEVTKKPTKPWVAQGLYVGQHRSDDARLTETKNKEKKTSNNQPEAGERAIMPMPMWLGDKIIETGRDFKLPFNLFSPLPPGQPKPDEWKKTQKNVFIGDAANVWKKAKDLEHSTCICTAEAGCDDHCFNRFMLYECDDSNCKVGAEHCTNRSFAALKQRCKVGGKYNIGVEVMKTADRGYGIRANRTFEPNQIIVEYTGEIITQSECDERMNKRYKDAECYYLMDFDQSMILDATRGSIARFVNHSCAPNCRMIKWTVAGKPRMALFAGDNGIMTGEELTYDYNFNPYSVKNVQECRCGAEGCRRVLGPKPKEIREALKPITTGRKRKIQQVVEDAVETVTKRRKIAVPSSVKSAFAAAKVQTSRRLSQAGVLGSSATQNRQLVKKVSQRSLRGLEQETTTERLGDGKKRQRTTITYSRRRSSVGTLTDTKGEDKIRRGSSAKVAEEDKGEKPFSRGDSVKVKVASMKEGVVRTVRRSSRGTPAGKTIRIIGDDEYKGWR</sequence>
<feature type="domain" description="SET" evidence="9">
    <location>
        <begin position="416"/>
        <end position="532"/>
    </location>
</feature>
<feature type="compositionally biased region" description="Basic and acidic residues" evidence="8">
    <location>
        <begin position="269"/>
        <end position="286"/>
    </location>
</feature>
<feature type="region of interest" description="Disordered" evidence="8">
    <location>
        <begin position="268"/>
        <end position="292"/>
    </location>
</feature>
<dbReference type="InterPro" id="IPR050777">
    <property type="entry name" value="SET2_Histone-Lys_MeTrsfase"/>
</dbReference>
<accession>A0A8H6L330</accession>
<keyword evidence="5" id="KW-0808">Transferase</keyword>
<dbReference type="PROSITE" id="PS50280">
    <property type="entry name" value="SET"/>
    <property type="match status" value="1"/>
</dbReference>
<feature type="compositionally biased region" description="Basic and acidic residues" evidence="8">
    <location>
        <begin position="641"/>
        <end position="656"/>
    </location>
</feature>
<feature type="domain" description="Post-SET" evidence="10">
    <location>
        <begin position="540"/>
        <end position="556"/>
    </location>
</feature>
<gene>
    <name evidence="12" type="ORF">HO173_008226</name>
</gene>
<evidence type="ECO:0000256" key="7">
    <source>
        <dbReference type="ARBA" id="ARBA00023242"/>
    </source>
</evidence>
<evidence type="ECO:0000256" key="6">
    <source>
        <dbReference type="ARBA" id="ARBA00022691"/>
    </source>
</evidence>
<dbReference type="GO" id="GO:0042054">
    <property type="term" value="F:histone methyltransferase activity"/>
    <property type="evidence" value="ECO:0007669"/>
    <property type="project" value="InterPro"/>
</dbReference>
<dbReference type="SUPFAM" id="SSF82199">
    <property type="entry name" value="SET domain"/>
    <property type="match status" value="1"/>
</dbReference>
<dbReference type="GO" id="GO:0005634">
    <property type="term" value="C:nucleus"/>
    <property type="evidence" value="ECO:0007669"/>
    <property type="project" value="UniProtKB-SubCell"/>
</dbReference>
<dbReference type="InterPro" id="IPR003616">
    <property type="entry name" value="Post-SET_dom"/>
</dbReference>
<evidence type="ECO:0000256" key="4">
    <source>
        <dbReference type="ARBA" id="ARBA00022603"/>
    </source>
</evidence>
<evidence type="ECO:0000313" key="13">
    <source>
        <dbReference type="Proteomes" id="UP000578531"/>
    </source>
</evidence>
<dbReference type="RefSeq" id="XP_037163086.1">
    <property type="nucleotide sequence ID" value="XM_037310126.1"/>
</dbReference>
<name>A0A8H6L330_9LECA</name>
<dbReference type="OrthoDB" id="422362at2759"/>
<evidence type="ECO:0000313" key="12">
    <source>
        <dbReference type="EMBL" id="KAF6233669.1"/>
    </source>
</evidence>
<reference evidence="12 13" key="1">
    <citation type="journal article" date="2020" name="Genomics">
        <title>Complete, high-quality genomes from long-read metagenomic sequencing of two wolf lichen thalli reveals enigmatic genome architecture.</title>
        <authorList>
            <person name="McKenzie S.K."/>
            <person name="Walston R.F."/>
            <person name="Allen J.L."/>
        </authorList>
    </citation>
    <scope>NUCLEOTIDE SEQUENCE [LARGE SCALE GENOMIC DNA]</scope>
    <source>
        <strain evidence="12">WasteWater2</strain>
    </source>
</reference>